<dbReference type="VEuPathDB" id="FungiDB:FOXG_14285"/>
<name>A0A420NNW9_FUSOX</name>
<comment type="caution">
    <text evidence="1">The sequence shown here is derived from an EMBL/GenBank/DDBJ whole genome shotgun (WGS) entry which is preliminary data.</text>
</comment>
<proteinExistence type="predicted"/>
<protein>
    <submittedName>
        <fullName evidence="1">Uncharacterized protein</fullName>
    </submittedName>
</protein>
<sequence length="269" mass="31388">MLIQKPSFLDKGCFARDQDGRDELLGLFDIPKFVATRTCVKLNGYFGCRPTYTNDHVTSCSTWFRCLVKMVRKVDHEPYDAEPEYVADTNEKGYVWFEMGIFTRWGSPIKCQVLCIDAPFDLPDRLKASLEKRPSGLNFGDPFAMHIDLIDLIIKYYDLSVWRIRHPVRKLEEDRPYAGRLFKPMHDVSRHSIHTSEVLSATIETLQEMLRCQTKLCDKLPGAHDNTYQEQAKEYMKFQIQLAKSLKLRSDSNQRRLENEVDLVRNQRG</sequence>
<evidence type="ECO:0000313" key="2">
    <source>
        <dbReference type="Proteomes" id="UP000285860"/>
    </source>
</evidence>
<dbReference type="AlphaFoldDB" id="A0A420NNW9"/>
<organism evidence="1 2">
    <name type="scientific">Fusarium oxysporum</name>
    <name type="common">Fusarium vascular wilt</name>
    <dbReference type="NCBI Taxonomy" id="5507"/>
    <lineage>
        <taxon>Eukaryota</taxon>
        <taxon>Fungi</taxon>
        <taxon>Dikarya</taxon>
        <taxon>Ascomycota</taxon>
        <taxon>Pezizomycotina</taxon>
        <taxon>Sordariomycetes</taxon>
        <taxon>Hypocreomycetidae</taxon>
        <taxon>Hypocreales</taxon>
        <taxon>Nectriaceae</taxon>
        <taxon>Fusarium</taxon>
        <taxon>Fusarium oxysporum species complex</taxon>
    </lineage>
</organism>
<dbReference type="Proteomes" id="UP000285860">
    <property type="component" value="Unassembled WGS sequence"/>
</dbReference>
<dbReference type="VEuPathDB" id="FungiDB:FOIG_09383"/>
<dbReference type="VEuPathDB" id="FungiDB:FOC4_g10013317"/>
<gene>
    <name evidence="1" type="ORF">BFJ68_g17581</name>
</gene>
<reference evidence="1 2" key="1">
    <citation type="journal article" date="2018" name="Sci. Rep.">
        <title>Characterisation of pathogen-specific regions and novel effector candidates in Fusarium oxysporum f. sp. cepae.</title>
        <authorList>
            <person name="Armitage A.D."/>
            <person name="Taylor A."/>
            <person name="Sobczyk M.K."/>
            <person name="Baxter L."/>
            <person name="Greenfield B.P."/>
            <person name="Bates H.J."/>
            <person name="Wilson F."/>
            <person name="Jackson A.C."/>
            <person name="Ott S."/>
            <person name="Harrison R.J."/>
            <person name="Clarkson J.P."/>
        </authorList>
    </citation>
    <scope>NUCLEOTIDE SEQUENCE [LARGE SCALE GENOMIC DNA]</scope>
    <source>
        <strain evidence="1 2">Fo_A28</strain>
    </source>
</reference>
<accession>A0A420NNW9</accession>
<evidence type="ECO:0000313" key="1">
    <source>
        <dbReference type="EMBL" id="RKK81966.1"/>
    </source>
</evidence>
<dbReference type="EMBL" id="MRCY01000624">
    <property type="protein sequence ID" value="RKK81966.1"/>
    <property type="molecule type" value="Genomic_DNA"/>
</dbReference>